<dbReference type="RefSeq" id="WP_218562681.1">
    <property type="nucleotide sequence ID" value="NZ_CP076643.1"/>
</dbReference>
<dbReference type="PANTHER" id="PTHR11103:SF18">
    <property type="entry name" value="SLR1189 PROTEIN"/>
    <property type="match status" value="1"/>
</dbReference>
<dbReference type="PANTHER" id="PTHR11103">
    <property type="entry name" value="SLR1189 PROTEIN"/>
    <property type="match status" value="1"/>
</dbReference>
<evidence type="ECO:0000313" key="3">
    <source>
        <dbReference type="EMBL" id="QXO17748.1"/>
    </source>
</evidence>
<dbReference type="KEGG" id="vos:KNV97_20785"/>
<evidence type="ECO:0000259" key="2">
    <source>
        <dbReference type="PROSITE" id="PS50970"/>
    </source>
</evidence>
<name>A0A975YNH6_9VIBR</name>
<dbReference type="InterPro" id="IPR003726">
    <property type="entry name" value="HCY_dom"/>
</dbReference>
<feature type="domain" description="Hcy-binding" evidence="2">
    <location>
        <begin position="1"/>
        <end position="296"/>
    </location>
</feature>
<keyword evidence="4" id="KW-1185">Reference proteome</keyword>
<dbReference type="InterPro" id="IPR017226">
    <property type="entry name" value="BHMT-like"/>
</dbReference>
<comment type="caution">
    <text evidence="1">Lacks conserved residue(s) required for the propagation of feature annotation.</text>
</comment>
<proteinExistence type="predicted"/>
<dbReference type="PIRSF" id="PIRSF037505">
    <property type="entry name" value="Betaine_HMT"/>
    <property type="match status" value="1"/>
</dbReference>
<dbReference type="Pfam" id="PF02574">
    <property type="entry name" value="S-methyl_trans"/>
    <property type="match status" value="1"/>
</dbReference>
<protein>
    <submittedName>
        <fullName evidence="3">Homocysteine S-methyltransferase family protein</fullName>
    </submittedName>
</protein>
<dbReference type="AlphaFoldDB" id="A0A975YNH6"/>
<sequence length="306" mass="33432">MKKLTIIDGGMGRELERIGAPFSQTMWSAQALLETPGYVRQAHQNFIDAGAQVIIANSSACVPFYLGQECYQAKGESLAREAAIIAQSVVQHEKVKHRNKVLAAGALSPPYGNDDPDLFDAESALGIYHALFAAQNRYVDLWFAEEIASIAELTLVQSVLQHAQQPCYYILSLSNETTPELQLRSGESAIDAIDFIVQHGGEGILFESETTDVISQAITRAAERIKRADIELGGYINFSTTTDSALTAQNTSTPSSELSPQSYLVLAQHWYQLGATLFGGCCGIRPEHIQALARWRDSQEPLVAVK</sequence>
<evidence type="ECO:0000313" key="4">
    <source>
        <dbReference type="Proteomes" id="UP000694232"/>
    </source>
</evidence>
<dbReference type="EMBL" id="CP076643">
    <property type="protein sequence ID" value="QXO17748.1"/>
    <property type="molecule type" value="Genomic_DNA"/>
</dbReference>
<dbReference type="Proteomes" id="UP000694232">
    <property type="component" value="Chromosome 1"/>
</dbReference>
<reference evidence="3" key="1">
    <citation type="submission" date="2021-06" db="EMBL/GenBank/DDBJ databases">
        <title>Vibrio nov. sp., novel gut bacterium isolated from Yellow Sea oyster.</title>
        <authorList>
            <person name="Muhammad N."/>
            <person name="Nguyen T.H."/>
            <person name="Lee Y.-J."/>
            <person name="Ko J."/>
            <person name="Kim S.-G."/>
        </authorList>
    </citation>
    <scope>NUCLEOTIDE SEQUENCE</scope>
    <source>
        <strain evidence="3">OG9-811</strain>
    </source>
</reference>
<gene>
    <name evidence="3" type="ORF">KNV97_20785</name>
</gene>
<evidence type="ECO:0000256" key="1">
    <source>
        <dbReference type="PROSITE-ProRule" id="PRU00333"/>
    </source>
</evidence>
<dbReference type="PROSITE" id="PS50970">
    <property type="entry name" value="HCY"/>
    <property type="match status" value="1"/>
</dbReference>
<organism evidence="3 4">
    <name type="scientific">Vibrio ostreae</name>
    <dbReference type="NCBI Taxonomy" id="2841925"/>
    <lineage>
        <taxon>Bacteria</taxon>
        <taxon>Pseudomonadati</taxon>
        <taxon>Pseudomonadota</taxon>
        <taxon>Gammaproteobacteria</taxon>
        <taxon>Vibrionales</taxon>
        <taxon>Vibrionaceae</taxon>
        <taxon>Vibrio</taxon>
    </lineage>
</organism>
<accession>A0A975YNH6</accession>